<proteinExistence type="predicted"/>
<dbReference type="Gene3D" id="3.40.50.12780">
    <property type="entry name" value="N-terminal domain of ligase-like"/>
    <property type="match status" value="1"/>
</dbReference>
<dbReference type="RefSeq" id="WP_344825319.1">
    <property type="nucleotide sequence ID" value="NZ_BAAAUV010000004.1"/>
</dbReference>
<dbReference type="InterPro" id="IPR000873">
    <property type="entry name" value="AMP-dep_synth/lig_dom"/>
</dbReference>
<comment type="caution">
    <text evidence="2">The sequence shown here is derived from an EMBL/GenBank/DDBJ whole genome shotgun (WGS) entry which is preliminary data.</text>
</comment>
<accession>A0ABP6Q601</accession>
<dbReference type="InterPro" id="IPR042099">
    <property type="entry name" value="ANL_N_sf"/>
</dbReference>
<sequence length="233" mass="24574">MNLPPADDRPALIDMEVGVSLSRRRLASEITGVATGLRARGTRPGHVVAVLTDTISAHALAVQTILAAGAVAAPLTVPDTAEDLARRLTDLDARMIVTTPKLAGLAVEAAEFSRVRQVVCFGEAEGTVDFASLHSRGPIMLPGPSPLRDALVLPDGRRLNHADLFSMMNRMDEPLRLLPSDVVLVGWCPDASPHLSALIALVLARGALLVAGGLHDARLVTVVAEPGRPPQRI</sequence>
<name>A0ABP6Q601_9ACTN</name>
<keyword evidence="3" id="KW-1185">Reference proteome</keyword>
<organism evidence="2 3">
    <name type="scientific">Actinocorallia longicatena</name>
    <dbReference type="NCBI Taxonomy" id="111803"/>
    <lineage>
        <taxon>Bacteria</taxon>
        <taxon>Bacillati</taxon>
        <taxon>Actinomycetota</taxon>
        <taxon>Actinomycetes</taxon>
        <taxon>Streptosporangiales</taxon>
        <taxon>Thermomonosporaceae</taxon>
        <taxon>Actinocorallia</taxon>
    </lineage>
</organism>
<dbReference type="Proteomes" id="UP001501237">
    <property type="component" value="Unassembled WGS sequence"/>
</dbReference>
<evidence type="ECO:0000313" key="3">
    <source>
        <dbReference type="Proteomes" id="UP001501237"/>
    </source>
</evidence>
<gene>
    <name evidence="2" type="ORF">GCM10010468_20570</name>
</gene>
<dbReference type="EMBL" id="BAAAUV010000004">
    <property type="protein sequence ID" value="GAA3205519.1"/>
    <property type="molecule type" value="Genomic_DNA"/>
</dbReference>
<reference evidence="3" key="1">
    <citation type="journal article" date="2019" name="Int. J. Syst. Evol. Microbiol.">
        <title>The Global Catalogue of Microorganisms (GCM) 10K type strain sequencing project: providing services to taxonomists for standard genome sequencing and annotation.</title>
        <authorList>
            <consortium name="The Broad Institute Genomics Platform"/>
            <consortium name="The Broad Institute Genome Sequencing Center for Infectious Disease"/>
            <person name="Wu L."/>
            <person name="Ma J."/>
        </authorList>
    </citation>
    <scope>NUCLEOTIDE SEQUENCE [LARGE SCALE GENOMIC DNA]</scope>
    <source>
        <strain evidence="3">JCM 9377</strain>
    </source>
</reference>
<evidence type="ECO:0000313" key="2">
    <source>
        <dbReference type="EMBL" id="GAA3205519.1"/>
    </source>
</evidence>
<feature type="domain" description="AMP-dependent synthetase/ligase" evidence="1">
    <location>
        <begin position="8"/>
        <end position="105"/>
    </location>
</feature>
<dbReference type="SUPFAM" id="SSF56801">
    <property type="entry name" value="Acetyl-CoA synthetase-like"/>
    <property type="match status" value="1"/>
</dbReference>
<evidence type="ECO:0000259" key="1">
    <source>
        <dbReference type="Pfam" id="PF00501"/>
    </source>
</evidence>
<dbReference type="Pfam" id="PF00501">
    <property type="entry name" value="AMP-binding"/>
    <property type="match status" value="1"/>
</dbReference>
<dbReference type="PANTHER" id="PTHR43767">
    <property type="entry name" value="LONG-CHAIN-FATTY-ACID--COA LIGASE"/>
    <property type="match status" value="1"/>
</dbReference>
<protein>
    <recommendedName>
        <fullName evidence="1">AMP-dependent synthetase/ligase domain-containing protein</fullName>
    </recommendedName>
</protein>
<dbReference type="InterPro" id="IPR050237">
    <property type="entry name" value="ATP-dep_AMP-bd_enzyme"/>
</dbReference>
<dbReference type="PANTHER" id="PTHR43767:SF1">
    <property type="entry name" value="NONRIBOSOMAL PEPTIDE SYNTHASE PES1 (EUROFUNG)-RELATED"/>
    <property type="match status" value="1"/>
</dbReference>